<dbReference type="Proteomes" id="UP001497623">
    <property type="component" value="Unassembled WGS sequence"/>
</dbReference>
<sequence>MSESIQKGECAANFDQSACFYNIENENKDIEMMHSIENSKKTDESYYPQEALPKSAYGMSEVRVNNENKISEEPLKIHSVEIKLKEEIEIYTEPIAGEKPNQDIQCDKDVSHNCDLINHPMVHNGEKLYQNRQCNKTVSYNSDIIIYPMKHIGEKTSKSAKLTKPLQTKVIL</sequence>
<protein>
    <submittedName>
        <fullName evidence="1">Uncharacterized protein</fullName>
    </submittedName>
</protein>
<dbReference type="EMBL" id="CAXKWB010016819">
    <property type="protein sequence ID" value="CAL4117216.1"/>
    <property type="molecule type" value="Genomic_DNA"/>
</dbReference>
<organism evidence="1 2">
    <name type="scientific">Meganyctiphanes norvegica</name>
    <name type="common">Northern krill</name>
    <name type="synonym">Thysanopoda norvegica</name>
    <dbReference type="NCBI Taxonomy" id="48144"/>
    <lineage>
        <taxon>Eukaryota</taxon>
        <taxon>Metazoa</taxon>
        <taxon>Ecdysozoa</taxon>
        <taxon>Arthropoda</taxon>
        <taxon>Crustacea</taxon>
        <taxon>Multicrustacea</taxon>
        <taxon>Malacostraca</taxon>
        <taxon>Eumalacostraca</taxon>
        <taxon>Eucarida</taxon>
        <taxon>Euphausiacea</taxon>
        <taxon>Euphausiidae</taxon>
        <taxon>Meganyctiphanes</taxon>
    </lineage>
</organism>
<keyword evidence="2" id="KW-1185">Reference proteome</keyword>
<evidence type="ECO:0000313" key="1">
    <source>
        <dbReference type="EMBL" id="CAL4117216.1"/>
    </source>
</evidence>
<accession>A0AAV2R5S3</accession>
<reference evidence="1 2" key="1">
    <citation type="submission" date="2024-05" db="EMBL/GenBank/DDBJ databases">
        <authorList>
            <person name="Wallberg A."/>
        </authorList>
    </citation>
    <scope>NUCLEOTIDE SEQUENCE [LARGE SCALE GENOMIC DNA]</scope>
</reference>
<dbReference type="InterPro" id="IPR036236">
    <property type="entry name" value="Znf_C2H2_sf"/>
</dbReference>
<name>A0AAV2R5S3_MEGNR</name>
<evidence type="ECO:0000313" key="2">
    <source>
        <dbReference type="Proteomes" id="UP001497623"/>
    </source>
</evidence>
<dbReference type="SUPFAM" id="SSF57667">
    <property type="entry name" value="beta-beta-alpha zinc fingers"/>
    <property type="match status" value="1"/>
</dbReference>
<dbReference type="Gene3D" id="3.30.160.60">
    <property type="entry name" value="Classic Zinc Finger"/>
    <property type="match status" value="1"/>
</dbReference>
<dbReference type="AlphaFoldDB" id="A0AAV2R5S3"/>
<proteinExistence type="predicted"/>
<gene>
    <name evidence="1" type="ORF">MNOR_LOCUS21141</name>
</gene>
<comment type="caution">
    <text evidence="1">The sequence shown here is derived from an EMBL/GenBank/DDBJ whole genome shotgun (WGS) entry which is preliminary data.</text>
</comment>